<dbReference type="Gramene" id="ERN12672">
    <property type="protein sequence ID" value="ERN12672"/>
    <property type="gene ID" value="AMTR_s00025p00245000"/>
</dbReference>
<dbReference type="GO" id="GO:0051225">
    <property type="term" value="P:spindle assembly"/>
    <property type="evidence" value="ECO:0000318"/>
    <property type="project" value="GO_Central"/>
</dbReference>
<dbReference type="EMBL" id="KI392614">
    <property type="protein sequence ID" value="ERN12672.1"/>
    <property type="molecule type" value="Genomic_DNA"/>
</dbReference>
<feature type="region of interest" description="Disordered" evidence="4">
    <location>
        <begin position="533"/>
        <end position="552"/>
    </location>
</feature>
<evidence type="ECO:0000259" key="5">
    <source>
        <dbReference type="PROSITE" id="PS50067"/>
    </source>
</evidence>
<sequence>MEEHQDQNSANTSTNNPNPANTSTNNPKPVDEIIPSNGPIKIEDQALEAKSDRIKIPLSCKVDVLSSKLQILKKQHMDLSEDAKSITLYFPGIEIFSAFRDLEVRYDLIKKKYMEESIERKRLYNQVIELKGNIRVFCRCRPLNSEEKSSGSPLIVDFDPSQDSELHIVSSDSSRKQFRFDHVFGPHDTQEAVFTQTKPIVISVLDGYNVCIFAYGQTGTGKTFTMEGTPEDRGVNYRTLEELFHISRERKATMKYDLSVSMLEVYNERIRDLLVENGDASKKLEIKQGEGAQQIPGLVEKGVNDTEEVWEILKAGGEARAVGSTNANEFSSRSHCLVRVSVRSENLVGGEVTKSYLWLVDLAGSERLGKTDVQGERLKESQCINKSLSALGDVISALASKSSHVPYRNSKLTHLLQSSLGGDSKTLMFVQISPTAADMGETLCSLNFATRVRGIETGPARKQSDPIEFFKYKQMAEKLRHDEKETRKMQESLESLQLKFRAREQLCRNLQDKVRELESQLTDERKTRLLQENRASSMAATKSSMEKPPLFPVKRPPLSKLITNIPPPQSKPLIPPKTQAVQKENISPITNIPGMRARRVSISTASSSVIRPLTNKRRRVSFAEAIPSMTQFKMHQEDGKSYLRTSMEKSRLSLSRNRRRISRIFPPSAMKAAAMTPDRKFSNKFSSSPSSRIQVPWEPNLLTVSSPRVHRLLSPVNLRNLKNSHALNKFCSSLNKKVVTTTALSSPSTTQHKMGIGGITGKFGSAQRVLCNNVRRRASIQPITR</sequence>
<feature type="domain" description="Kinesin motor" evidence="5">
    <location>
        <begin position="133"/>
        <end position="455"/>
    </location>
</feature>
<dbReference type="GO" id="GO:0005524">
    <property type="term" value="F:ATP binding"/>
    <property type="evidence" value="ECO:0007669"/>
    <property type="project" value="UniProtKB-UniRule"/>
</dbReference>
<dbReference type="OMA" id="HPEICSD"/>
<dbReference type="GO" id="GO:0003777">
    <property type="term" value="F:microtubule motor activity"/>
    <property type="evidence" value="ECO:0000318"/>
    <property type="project" value="GO_Central"/>
</dbReference>
<comment type="similarity">
    <text evidence="2">Belongs to the TRAFAC class myosin-kinesin ATPase superfamily. Kinesin family.</text>
</comment>
<evidence type="ECO:0000256" key="3">
    <source>
        <dbReference type="SAM" id="Coils"/>
    </source>
</evidence>
<dbReference type="OrthoDB" id="3176171at2759"/>
<dbReference type="GO" id="GO:0008017">
    <property type="term" value="F:microtubule binding"/>
    <property type="evidence" value="ECO:0000318"/>
    <property type="project" value="GO_Central"/>
</dbReference>
<organism evidence="6 7">
    <name type="scientific">Amborella trichopoda</name>
    <dbReference type="NCBI Taxonomy" id="13333"/>
    <lineage>
        <taxon>Eukaryota</taxon>
        <taxon>Viridiplantae</taxon>
        <taxon>Streptophyta</taxon>
        <taxon>Embryophyta</taxon>
        <taxon>Tracheophyta</taxon>
        <taxon>Spermatophyta</taxon>
        <taxon>Magnoliopsida</taxon>
        <taxon>Amborellales</taxon>
        <taxon>Amborellaceae</taxon>
        <taxon>Amborella</taxon>
    </lineage>
</organism>
<evidence type="ECO:0000256" key="1">
    <source>
        <dbReference type="ARBA" id="ARBA00023175"/>
    </source>
</evidence>
<dbReference type="STRING" id="13333.W1PRP4"/>
<dbReference type="PROSITE" id="PS50067">
    <property type="entry name" value="KINESIN_MOTOR_2"/>
    <property type="match status" value="1"/>
</dbReference>
<proteinExistence type="inferred from homology"/>
<dbReference type="eggNOG" id="KOG0239">
    <property type="taxonomic scope" value="Eukaryota"/>
</dbReference>
<dbReference type="Pfam" id="PF00225">
    <property type="entry name" value="Kinesin"/>
    <property type="match status" value="1"/>
</dbReference>
<feature type="compositionally biased region" description="Low complexity" evidence="4">
    <location>
        <begin position="8"/>
        <end position="27"/>
    </location>
</feature>
<dbReference type="GO" id="GO:0005871">
    <property type="term" value="C:kinesin complex"/>
    <property type="evidence" value="ECO:0000318"/>
    <property type="project" value="GO_Central"/>
</dbReference>
<evidence type="ECO:0000313" key="7">
    <source>
        <dbReference type="Proteomes" id="UP000017836"/>
    </source>
</evidence>
<reference evidence="7" key="1">
    <citation type="journal article" date="2013" name="Science">
        <title>The Amborella genome and the evolution of flowering plants.</title>
        <authorList>
            <consortium name="Amborella Genome Project"/>
        </authorList>
    </citation>
    <scope>NUCLEOTIDE SEQUENCE [LARGE SCALE GENOMIC DNA]</scope>
</reference>
<protein>
    <recommendedName>
        <fullName evidence="5">Kinesin motor domain-containing protein</fullName>
    </recommendedName>
</protein>
<dbReference type="Gene3D" id="3.40.850.10">
    <property type="entry name" value="Kinesin motor domain"/>
    <property type="match status" value="1"/>
</dbReference>
<keyword evidence="7" id="KW-1185">Reference proteome</keyword>
<gene>
    <name evidence="6" type="ORF">AMTR_s00025p00245000</name>
</gene>
<dbReference type="PRINTS" id="PR00380">
    <property type="entry name" value="KINESINHEAVY"/>
</dbReference>
<evidence type="ECO:0000256" key="2">
    <source>
        <dbReference type="PROSITE-ProRule" id="PRU00283"/>
    </source>
</evidence>
<accession>W1PRP4</accession>
<dbReference type="PANTHER" id="PTHR47972">
    <property type="entry name" value="KINESIN-LIKE PROTEIN KLP-3"/>
    <property type="match status" value="1"/>
</dbReference>
<name>W1PRP4_AMBTC</name>
<dbReference type="InterPro" id="IPR027640">
    <property type="entry name" value="Kinesin-like_fam"/>
</dbReference>
<feature type="compositionally biased region" description="Polar residues" evidence="4">
    <location>
        <begin position="533"/>
        <end position="543"/>
    </location>
</feature>
<dbReference type="Proteomes" id="UP000017836">
    <property type="component" value="Unassembled WGS sequence"/>
</dbReference>
<dbReference type="HOGENOM" id="CLU_007631_2_1_1"/>
<dbReference type="GO" id="GO:0005737">
    <property type="term" value="C:cytoplasm"/>
    <property type="evidence" value="ECO:0000318"/>
    <property type="project" value="GO_Central"/>
</dbReference>
<dbReference type="SMART" id="SM00129">
    <property type="entry name" value="KISc"/>
    <property type="match status" value="1"/>
</dbReference>
<keyword evidence="3" id="KW-0175">Coiled coil</keyword>
<dbReference type="InterPro" id="IPR036961">
    <property type="entry name" value="Kinesin_motor_dom_sf"/>
</dbReference>
<evidence type="ECO:0000256" key="4">
    <source>
        <dbReference type="SAM" id="MobiDB-lite"/>
    </source>
</evidence>
<feature type="binding site" evidence="2">
    <location>
        <begin position="216"/>
        <end position="223"/>
    </location>
    <ligand>
        <name>ATP</name>
        <dbReference type="ChEBI" id="CHEBI:30616"/>
    </ligand>
</feature>
<feature type="region of interest" description="Disordered" evidence="4">
    <location>
        <begin position="1"/>
        <end position="37"/>
    </location>
</feature>
<dbReference type="GO" id="GO:0016887">
    <property type="term" value="F:ATP hydrolysis activity"/>
    <property type="evidence" value="ECO:0000318"/>
    <property type="project" value="GO_Central"/>
</dbReference>
<dbReference type="AlphaFoldDB" id="W1PRP4"/>
<dbReference type="KEGG" id="atr:18440891"/>
<dbReference type="PANTHER" id="PTHR47972:SF2">
    <property type="entry name" value="KINESIN-LIKE PROTEIN KIN-14S"/>
    <property type="match status" value="1"/>
</dbReference>
<dbReference type="SUPFAM" id="SSF52540">
    <property type="entry name" value="P-loop containing nucleoside triphosphate hydrolases"/>
    <property type="match status" value="1"/>
</dbReference>
<feature type="coiled-coil region" evidence="3">
    <location>
        <begin position="479"/>
        <end position="527"/>
    </location>
</feature>
<dbReference type="InterPro" id="IPR001752">
    <property type="entry name" value="Kinesin_motor_dom"/>
</dbReference>
<dbReference type="GO" id="GO:0005874">
    <property type="term" value="C:microtubule"/>
    <property type="evidence" value="ECO:0000318"/>
    <property type="project" value="GO_Central"/>
</dbReference>
<dbReference type="GO" id="GO:0007018">
    <property type="term" value="P:microtubule-based movement"/>
    <property type="evidence" value="ECO:0000318"/>
    <property type="project" value="GO_Central"/>
</dbReference>
<keyword evidence="1 2" id="KW-0505">Motor protein</keyword>
<dbReference type="CDD" id="cd01366">
    <property type="entry name" value="KISc_C_terminal"/>
    <property type="match status" value="1"/>
</dbReference>
<evidence type="ECO:0000313" key="6">
    <source>
        <dbReference type="EMBL" id="ERN12672.1"/>
    </source>
</evidence>
<dbReference type="FunFam" id="3.40.850.10:FF:000113">
    <property type="entry name" value="Kinesin-like protein"/>
    <property type="match status" value="1"/>
</dbReference>
<keyword evidence="2" id="KW-0067">ATP-binding</keyword>
<keyword evidence="2" id="KW-0547">Nucleotide-binding</keyword>
<dbReference type="InterPro" id="IPR027417">
    <property type="entry name" value="P-loop_NTPase"/>
</dbReference>